<keyword evidence="6" id="KW-1185">Reference proteome</keyword>
<evidence type="ECO:0000259" key="4">
    <source>
        <dbReference type="Pfam" id="PF15739"/>
    </source>
</evidence>
<accession>A0A1R2B609</accession>
<protein>
    <recommendedName>
        <fullName evidence="4">Translin-associated factor X-interacting protein 1 N-terminal domain-containing protein</fullName>
    </recommendedName>
</protein>
<dbReference type="Pfam" id="PF15739">
    <property type="entry name" value="TSNAXIP1_N"/>
    <property type="match status" value="1"/>
</dbReference>
<comment type="caution">
    <text evidence="5">The sequence shown here is derived from an EMBL/GenBank/DDBJ whole genome shotgun (WGS) entry which is preliminary data.</text>
</comment>
<feature type="compositionally biased region" description="Basic and acidic residues" evidence="3">
    <location>
        <begin position="362"/>
        <end position="376"/>
    </location>
</feature>
<proteinExistence type="predicted"/>
<keyword evidence="1 2" id="KW-0175">Coiled coil</keyword>
<evidence type="ECO:0000313" key="5">
    <source>
        <dbReference type="EMBL" id="OMJ72211.1"/>
    </source>
</evidence>
<reference evidence="5 6" key="1">
    <citation type="submission" date="2016-11" db="EMBL/GenBank/DDBJ databases">
        <title>The macronuclear genome of Stentor coeruleus: a giant cell with tiny introns.</title>
        <authorList>
            <person name="Slabodnick M."/>
            <person name="Ruby J.G."/>
            <person name="Reiff S.B."/>
            <person name="Swart E.C."/>
            <person name="Gosai S."/>
            <person name="Prabakaran S."/>
            <person name="Witkowska E."/>
            <person name="Larue G.E."/>
            <person name="Fisher S."/>
            <person name="Freeman R.M."/>
            <person name="Gunawardena J."/>
            <person name="Chu W."/>
            <person name="Stover N.A."/>
            <person name="Gregory B.D."/>
            <person name="Nowacki M."/>
            <person name="Derisi J."/>
            <person name="Roy S.W."/>
            <person name="Marshall W.F."/>
            <person name="Sood P."/>
        </authorList>
    </citation>
    <scope>NUCLEOTIDE SEQUENCE [LARGE SCALE GENOMIC DNA]</scope>
    <source>
        <strain evidence="5">WM001</strain>
    </source>
</reference>
<feature type="coiled-coil region" evidence="2">
    <location>
        <begin position="195"/>
        <end position="243"/>
    </location>
</feature>
<evidence type="ECO:0000256" key="1">
    <source>
        <dbReference type="ARBA" id="ARBA00023054"/>
    </source>
</evidence>
<evidence type="ECO:0000256" key="3">
    <source>
        <dbReference type="SAM" id="MobiDB-lite"/>
    </source>
</evidence>
<organism evidence="5 6">
    <name type="scientific">Stentor coeruleus</name>
    <dbReference type="NCBI Taxonomy" id="5963"/>
    <lineage>
        <taxon>Eukaryota</taxon>
        <taxon>Sar</taxon>
        <taxon>Alveolata</taxon>
        <taxon>Ciliophora</taxon>
        <taxon>Postciliodesmatophora</taxon>
        <taxon>Heterotrichea</taxon>
        <taxon>Heterotrichida</taxon>
        <taxon>Stentoridae</taxon>
        <taxon>Stentor</taxon>
    </lineage>
</organism>
<gene>
    <name evidence="5" type="ORF">SteCoe_29386</name>
</gene>
<dbReference type="EMBL" id="MPUH01000920">
    <property type="protein sequence ID" value="OMJ72211.1"/>
    <property type="molecule type" value="Genomic_DNA"/>
</dbReference>
<feature type="region of interest" description="Disordered" evidence="3">
    <location>
        <begin position="326"/>
        <end position="384"/>
    </location>
</feature>
<evidence type="ECO:0000313" key="6">
    <source>
        <dbReference type="Proteomes" id="UP000187209"/>
    </source>
</evidence>
<feature type="domain" description="Translin-associated factor X-interacting protein 1 N-terminal" evidence="4">
    <location>
        <begin position="142"/>
        <end position="235"/>
    </location>
</feature>
<evidence type="ECO:0000256" key="2">
    <source>
        <dbReference type="SAM" id="Coils"/>
    </source>
</evidence>
<dbReference type="Proteomes" id="UP000187209">
    <property type="component" value="Unassembled WGS sequence"/>
</dbReference>
<name>A0A1R2B609_9CILI</name>
<dbReference type="AlphaFoldDB" id="A0A1R2B609"/>
<dbReference type="InterPro" id="IPR032755">
    <property type="entry name" value="TSNAXIP1_N"/>
</dbReference>
<sequence length="384" mass="43890">MSKVKKVIAKKLTDNKVISHYSSFSLLNPQQSLGNLGQLPERSDNYSESPYAQKLTKVRSTSIIKDVSLCQQSGMVSPPLNPKFAMNLKSKINLSNSFVSKIKETNETNAKTKKKTIVAPPRKSIESDTYLIELKLDEIVIKHKENGISSELFDKYREVFEEIIFKDKIYGSLISKIKFAYEDWIKSKSGNCSEISQLKSEIVEFSKKLTEEIEENKRLHRKVQKFSKENVDLGRALEEKENNFRTLQEYLLKITNITIDDIPQDKASWKVLVAENRSYSELCGKLKKKIKSMKAQEKKLMTLFWMLKQKGYPVEEIYESLGSKKGKQNNALSMSDISDEPINTEPAKNKSRPGIVPVLNMEKVEPNSFSDDRNSDSGDIDTSY</sequence>